<organism evidence="2 3">
    <name type="scientific">Salicibibacter halophilus</name>
    <dbReference type="NCBI Taxonomy" id="2502791"/>
    <lineage>
        <taxon>Bacteria</taxon>
        <taxon>Bacillati</taxon>
        <taxon>Bacillota</taxon>
        <taxon>Bacilli</taxon>
        <taxon>Bacillales</taxon>
        <taxon>Bacillaceae</taxon>
        <taxon>Salicibibacter</taxon>
    </lineage>
</organism>
<dbReference type="InterPro" id="IPR008338">
    <property type="entry name" value="Capsule_biosynth_CapC"/>
</dbReference>
<feature type="transmembrane region" description="Helical" evidence="1">
    <location>
        <begin position="132"/>
        <end position="150"/>
    </location>
</feature>
<name>A0A514LJ61_9BACI</name>
<dbReference type="OrthoDB" id="48792at2"/>
<dbReference type="KEGG" id="sale:EPH95_12520"/>
<accession>A0A514LJ61</accession>
<evidence type="ECO:0000256" key="1">
    <source>
        <dbReference type="SAM" id="Phobius"/>
    </source>
</evidence>
<keyword evidence="3" id="KW-1185">Reference proteome</keyword>
<dbReference type="Pfam" id="PF14102">
    <property type="entry name" value="Caps_synth_CapC"/>
    <property type="match status" value="1"/>
</dbReference>
<dbReference type="AlphaFoldDB" id="A0A514LJ61"/>
<keyword evidence="1" id="KW-0812">Transmembrane</keyword>
<gene>
    <name evidence="2" type="primary">pgsC</name>
    <name evidence="2" type="ORF">EPH95_12520</name>
</gene>
<sequence>MGLSEITIALVAGVTFSLVFAEKTGILPAGLVVPGYLALVIDAPLYAISIFFVSFATYLAVMHVINRFTILYGRRKFTAMLLTGILLKLGFDNVFGITPIDVGNLQAIGLIVPGLIANTIQRQGVIPTISSTMLLSFLSFGVLLLYQTFFV</sequence>
<reference evidence="3" key="1">
    <citation type="submission" date="2019-01" db="EMBL/GenBank/DDBJ databases">
        <title>Genomic analysis of Salicibibacter sp. NKC3-5.</title>
        <authorList>
            <person name="Oh Y.J."/>
        </authorList>
    </citation>
    <scope>NUCLEOTIDE SEQUENCE [LARGE SCALE GENOMIC DNA]</scope>
    <source>
        <strain evidence="3">NKC3-5</strain>
    </source>
</reference>
<dbReference type="Proteomes" id="UP000319756">
    <property type="component" value="Chromosome"/>
</dbReference>
<dbReference type="GO" id="GO:0016020">
    <property type="term" value="C:membrane"/>
    <property type="evidence" value="ECO:0007669"/>
    <property type="project" value="InterPro"/>
</dbReference>
<dbReference type="EMBL" id="CP035485">
    <property type="protein sequence ID" value="QDI91900.1"/>
    <property type="molecule type" value="Genomic_DNA"/>
</dbReference>
<dbReference type="PRINTS" id="PR01759">
    <property type="entry name" value="CAPSULEPROTC"/>
</dbReference>
<keyword evidence="1" id="KW-1133">Transmembrane helix</keyword>
<dbReference type="NCBIfam" id="TIGR04011">
    <property type="entry name" value="poly_gGlu_PgsC"/>
    <property type="match status" value="1"/>
</dbReference>
<dbReference type="GO" id="GO:0045227">
    <property type="term" value="P:capsule polysaccharide biosynthetic process"/>
    <property type="evidence" value="ECO:0007669"/>
    <property type="project" value="InterPro"/>
</dbReference>
<feature type="transmembrane region" description="Helical" evidence="1">
    <location>
        <begin position="45"/>
        <end position="65"/>
    </location>
</feature>
<evidence type="ECO:0000313" key="2">
    <source>
        <dbReference type="EMBL" id="QDI91900.1"/>
    </source>
</evidence>
<proteinExistence type="predicted"/>
<keyword evidence="1" id="KW-0472">Membrane</keyword>
<dbReference type="RefSeq" id="WP_142090426.1">
    <property type="nucleotide sequence ID" value="NZ_CP035485.1"/>
</dbReference>
<protein>
    <submittedName>
        <fullName evidence="2">Poly-gamma-glutamate biosynthesis protein PgsC</fullName>
    </submittedName>
</protein>
<evidence type="ECO:0000313" key="3">
    <source>
        <dbReference type="Proteomes" id="UP000319756"/>
    </source>
</evidence>
<feature type="transmembrane region" description="Helical" evidence="1">
    <location>
        <begin position="77"/>
        <end position="97"/>
    </location>
</feature>